<dbReference type="SMART" id="SM00560">
    <property type="entry name" value="LamGL"/>
    <property type="match status" value="1"/>
</dbReference>
<evidence type="ECO:0000256" key="3">
    <source>
        <dbReference type="ARBA" id="ARBA00022837"/>
    </source>
</evidence>
<dbReference type="Gene3D" id="2.60.120.200">
    <property type="match status" value="1"/>
</dbReference>
<keyword evidence="4" id="KW-1015">Disulfide bond</keyword>
<feature type="domain" description="LamG-like jellyroll fold" evidence="6">
    <location>
        <begin position="27"/>
        <end position="162"/>
    </location>
</feature>
<gene>
    <name evidence="7" type="ORF">GPJ16_24245</name>
</gene>
<dbReference type="InterPro" id="IPR038081">
    <property type="entry name" value="CalX-like_sf"/>
</dbReference>
<dbReference type="GO" id="GO:0010855">
    <property type="term" value="F:adenylate cyclase inhibitor activity"/>
    <property type="evidence" value="ECO:0007669"/>
    <property type="project" value="TreeGrafter"/>
</dbReference>
<dbReference type="Gene3D" id="2.60.40.2030">
    <property type="match status" value="1"/>
</dbReference>
<sequence length="432" mass="47252">MSNDYSLLFDGTDDYVSIPHSSNLSLTNFTIETWVNPSQIKGDWQPLINKEDSSVGSRNYGLFIAPNEMRVLFSFLGIYGDWRYDYSISSLKLNQWNHIAMTYDGSQFNFYFNGVLEKSYNFVTVPIQNTEPVKIGKEVNAWNPFAGKMDEVRIWNKARTQAEIQADMNHQLTGTESGLIGYWQFSEGTGNTVTDLSGHNNNGIINGATYTEGFFGSSVLSLSQPTYSIRENGAASVQVTVIRTGGFSGEVSATLNLSGGTATLSQDYSQSSVTVSFASGEAQKIVTIPLIDDFDIEGDETVNLSLSNPTTGAIIGEQSTAILTINDNDFDWYDPKAWSNGVVPANGSQIGLNFPGEKIKYTFSQGNPSLNVFSLYARDKGVLELPGLTAYTIPFTSVIEVKGTGSEINLSSLATMTGATYRGWDRCNGYLC</sequence>
<dbReference type="GO" id="GO:0005737">
    <property type="term" value="C:cytoplasm"/>
    <property type="evidence" value="ECO:0007669"/>
    <property type="project" value="TreeGrafter"/>
</dbReference>
<dbReference type="Pfam" id="PF13385">
    <property type="entry name" value="Laminin_G_3"/>
    <property type="match status" value="1"/>
</dbReference>
<feature type="domain" description="Calx-beta" evidence="5">
    <location>
        <begin position="208"/>
        <end position="307"/>
    </location>
</feature>
<dbReference type="GO" id="GO:0071277">
    <property type="term" value="P:cellular response to calcium ion"/>
    <property type="evidence" value="ECO:0007669"/>
    <property type="project" value="TreeGrafter"/>
</dbReference>
<dbReference type="AlphaFoldDB" id="A0A966L7M1"/>
<keyword evidence="2" id="KW-0677">Repeat</keyword>
<evidence type="ECO:0008006" key="9">
    <source>
        <dbReference type="Google" id="ProtNLM"/>
    </source>
</evidence>
<dbReference type="InterPro" id="IPR013320">
    <property type="entry name" value="ConA-like_dom_sf"/>
</dbReference>
<evidence type="ECO:0000256" key="2">
    <source>
        <dbReference type="ARBA" id="ARBA00022737"/>
    </source>
</evidence>
<dbReference type="PANTHER" id="PTHR46682">
    <property type="entry name" value="ADHESION G-PROTEIN COUPLED RECEPTOR V1"/>
    <property type="match status" value="1"/>
</dbReference>
<comment type="caution">
    <text evidence="7">The sequence shown here is derived from an EMBL/GenBank/DDBJ whole genome shotgun (WGS) entry which is preliminary data.</text>
</comment>
<dbReference type="SMART" id="SM00237">
    <property type="entry name" value="Calx_beta"/>
    <property type="match status" value="1"/>
</dbReference>
<reference evidence="7" key="1">
    <citation type="journal article" date="2019" name="Mol. Ecol.">
        <title>Genome evolution and host-microbiome shifts correspond with intraspecific niche divergence within harmful algal bloom-forming Microcystis aeruginosa.</title>
        <authorList>
            <person name="Jackrel S.L."/>
            <person name="White J.D."/>
            <person name="Evans J.T."/>
            <person name="Buffin K."/>
            <person name="Hayden K."/>
            <person name="Sarnelle O."/>
            <person name="Denef V.J."/>
        </authorList>
    </citation>
    <scope>NUCLEOTIDE SEQUENCE</scope>
    <source>
        <strain evidence="7">G11-04</strain>
    </source>
</reference>
<dbReference type="InterPro" id="IPR006558">
    <property type="entry name" value="LamG-like"/>
</dbReference>
<dbReference type="SUPFAM" id="SSF49899">
    <property type="entry name" value="Concanavalin A-like lectins/glucanases"/>
    <property type="match status" value="1"/>
</dbReference>
<keyword evidence="3" id="KW-0106">Calcium</keyword>
<evidence type="ECO:0000259" key="5">
    <source>
        <dbReference type="SMART" id="SM00237"/>
    </source>
</evidence>
<dbReference type="InterPro" id="IPR026919">
    <property type="entry name" value="ADGRV1"/>
</dbReference>
<dbReference type="GO" id="GO:0004930">
    <property type="term" value="F:G protein-coupled receptor activity"/>
    <property type="evidence" value="ECO:0007669"/>
    <property type="project" value="InterPro"/>
</dbReference>
<dbReference type="SUPFAM" id="SSF141072">
    <property type="entry name" value="CalX-like"/>
    <property type="match status" value="1"/>
</dbReference>
<dbReference type="GO" id="GO:0016020">
    <property type="term" value="C:membrane"/>
    <property type="evidence" value="ECO:0007669"/>
    <property type="project" value="InterPro"/>
</dbReference>
<dbReference type="PANTHER" id="PTHR46682:SF1">
    <property type="entry name" value="ADHESION G-PROTEIN COUPLED RECEPTOR V1"/>
    <property type="match status" value="1"/>
</dbReference>
<name>A0A966L7M1_MICAE</name>
<organism evidence="7 8">
    <name type="scientific">Microcystis aeruginosa G11-04</name>
    <dbReference type="NCBI Taxonomy" id="2685956"/>
    <lineage>
        <taxon>Bacteria</taxon>
        <taxon>Bacillati</taxon>
        <taxon>Cyanobacteriota</taxon>
        <taxon>Cyanophyceae</taxon>
        <taxon>Oscillatoriophycideae</taxon>
        <taxon>Chroococcales</taxon>
        <taxon>Microcystaceae</taxon>
        <taxon>Microcystis</taxon>
    </lineage>
</organism>
<evidence type="ECO:0000313" key="8">
    <source>
        <dbReference type="Proteomes" id="UP000799330"/>
    </source>
</evidence>
<evidence type="ECO:0000256" key="4">
    <source>
        <dbReference type="ARBA" id="ARBA00023157"/>
    </source>
</evidence>
<dbReference type="Proteomes" id="UP000799330">
    <property type="component" value="Unassembled WGS sequence"/>
</dbReference>
<proteinExistence type="predicted"/>
<dbReference type="GO" id="GO:0001965">
    <property type="term" value="F:G-protein alpha-subunit binding"/>
    <property type="evidence" value="ECO:0007669"/>
    <property type="project" value="TreeGrafter"/>
</dbReference>
<evidence type="ECO:0000256" key="1">
    <source>
        <dbReference type="ARBA" id="ARBA00022729"/>
    </source>
</evidence>
<dbReference type="Pfam" id="PF03160">
    <property type="entry name" value="Calx-beta"/>
    <property type="match status" value="1"/>
</dbReference>
<dbReference type="InterPro" id="IPR003644">
    <property type="entry name" value="Calx_beta"/>
</dbReference>
<dbReference type="EMBL" id="JAADAI010000562">
    <property type="protein sequence ID" value="NCS59737.1"/>
    <property type="molecule type" value="Genomic_DNA"/>
</dbReference>
<protein>
    <recommendedName>
        <fullName evidence="9">LamG-like jellyroll fold domain-containing protein</fullName>
    </recommendedName>
</protein>
<accession>A0A966L7M1</accession>
<keyword evidence="1" id="KW-0732">Signal</keyword>
<evidence type="ECO:0000313" key="7">
    <source>
        <dbReference type="EMBL" id="NCS59737.1"/>
    </source>
</evidence>
<evidence type="ECO:0000259" key="6">
    <source>
        <dbReference type="SMART" id="SM00560"/>
    </source>
</evidence>